<dbReference type="Pfam" id="PF20444">
    <property type="entry name" value="DUF6703"/>
    <property type="match status" value="1"/>
</dbReference>
<keyword evidence="1" id="KW-0812">Transmembrane</keyword>
<proteinExistence type="predicted"/>
<evidence type="ECO:0000313" key="2">
    <source>
        <dbReference type="EMBL" id="TQL50894.1"/>
    </source>
</evidence>
<reference evidence="2 3" key="1">
    <citation type="submission" date="2019-06" db="EMBL/GenBank/DDBJ databases">
        <title>Sequencing the genomes of 1000 actinobacteria strains.</title>
        <authorList>
            <person name="Klenk H.-P."/>
        </authorList>
    </citation>
    <scope>NUCLEOTIDE SEQUENCE [LARGE SCALE GENOMIC DNA]</scope>
    <source>
        <strain evidence="2 3">DSM 12335</strain>
    </source>
</reference>
<protein>
    <submittedName>
        <fullName evidence="2">Uncharacterized protein</fullName>
    </submittedName>
</protein>
<evidence type="ECO:0000313" key="3">
    <source>
        <dbReference type="Proteomes" id="UP000319516"/>
    </source>
</evidence>
<feature type="transmembrane region" description="Helical" evidence="1">
    <location>
        <begin position="87"/>
        <end position="105"/>
    </location>
</feature>
<dbReference type="RefSeq" id="WP_141784963.1">
    <property type="nucleotide sequence ID" value="NZ_BAAAIK010000002.1"/>
</dbReference>
<keyword evidence="1" id="KW-0472">Membrane</keyword>
<dbReference type="AlphaFoldDB" id="A0A542YSH3"/>
<dbReference type="EMBL" id="VFOP01000001">
    <property type="protein sequence ID" value="TQL50894.1"/>
    <property type="molecule type" value="Genomic_DNA"/>
</dbReference>
<keyword evidence="3" id="KW-1185">Reference proteome</keyword>
<dbReference type="InterPro" id="IPR046549">
    <property type="entry name" value="DUF6703"/>
</dbReference>
<name>A0A542YSH3_9MICO</name>
<dbReference type="Proteomes" id="UP000319516">
    <property type="component" value="Unassembled WGS sequence"/>
</dbReference>
<comment type="caution">
    <text evidence="2">The sequence shown here is derived from an EMBL/GenBank/DDBJ whole genome shotgun (WGS) entry which is preliminary data.</text>
</comment>
<dbReference type="OrthoDB" id="3831256at2"/>
<feature type="transmembrane region" description="Helical" evidence="1">
    <location>
        <begin position="42"/>
        <end position="75"/>
    </location>
</feature>
<accession>A0A542YSH3</accession>
<evidence type="ECO:0000256" key="1">
    <source>
        <dbReference type="SAM" id="Phobius"/>
    </source>
</evidence>
<keyword evidence="1" id="KW-1133">Transmembrane helix</keyword>
<sequence length="107" mass="11451">MPDPTHSPEPYQHPTGVRAAVEKASMPAVSALARLPQWVPSLVMIALILVGGFVAGPVGLVLVGLALLALLWLLYLSWPHLTPSMRLMRVAVLALVLAVLATRFIPN</sequence>
<organism evidence="2 3">
    <name type="scientific">Ornithinicoccus hortensis</name>
    <dbReference type="NCBI Taxonomy" id="82346"/>
    <lineage>
        <taxon>Bacteria</taxon>
        <taxon>Bacillati</taxon>
        <taxon>Actinomycetota</taxon>
        <taxon>Actinomycetes</taxon>
        <taxon>Micrococcales</taxon>
        <taxon>Intrasporangiaceae</taxon>
        <taxon>Ornithinicoccus</taxon>
    </lineage>
</organism>
<gene>
    <name evidence="2" type="ORF">FB467_2014</name>
</gene>